<name>A0A9J7ISL1_SPOLT</name>
<protein>
    <submittedName>
        <fullName evidence="3">Uncharacterized protein LOC111354383</fullName>
    </submittedName>
</protein>
<dbReference type="InterPro" id="IPR006578">
    <property type="entry name" value="MADF-dom"/>
</dbReference>
<dbReference type="PROSITE" id="PS51029">
    <property type="entry name" value="MADF"/>
    <property type="match status" value="1"/>
</dbReference>
<dbReference type="PANTHER" id="PTHR21505">
    <property type="entry name" value="MADF DOMAIN-CONTAINING PROTEIN-RELATED"/>
    <property type="match status" value="1"/>
</dbReference>
<proteinExistence type="predicted"/>
<dbReference type="KEGG" id="sliu:111354383"/>
<keyword evidence="2" id="KW-1185">Reference proteome</keyword>
<dbReference type="AlphaFoldDB" id="A0A9J7ISL1"/>
<sequence>MPRKPCYWTRKLELDLIDFVRQRDYIWRPAGNTNHHIQQKYKAYAEFAAILGRGFTARSVRDRWVNIRSTFNHNHRRVERSKLKAKTASDIYVPCWPLWKPLQFLKDVCKKEDGNFEFYEPTSSEMKQLTENINVKEEQQPEFENEMVLNIRQRSQRTDRPRHKIRIPHKSSRKTKCKQVIDDLLLAMKPLASDPLLEQNYWFFGKHVTEQLNSMRRINAESAAVEIVNLLNEWQPD</sequence>
<evidence type="ECO:0000313" key="2">
    <source>
        <dbReference type="Proteomes" id="UP000301870"/>
    </source>
</evidence>
<reference evidence="3" key="1">
    <citation type="submission" date="2025-08" db="UniProtKB">
        <authorList>
            <consortium name="RefSeq"/>
        </authorList>
    </citation>
    <scope>IDENTIFICATION</scope>
    <source>
        <strain evidence="3">Ishihara</strain>
        <tissue evidence="3">Whole body</tissue>
    </source>
</reference>
<organism evidence="2 3">
    <name type="scientific">Spodoptera litura</name>
    <name type="common">Asian cotton leafworm</name>
    <dbReference type="NCBI Taxonomy" id="69820"/>
    <lineage>
        <taxon>Eukaryota</taxon>
        <taxon>Metazoa</taxon>
        <taxon>Ecdysozoa</taxon>
        <taxon>Arthropoda</taxon>
        <taxon>Hexapoda</taxon>
        <taxon>Insecta</taxon>
        <taxon>Pterygota</taxon>
        <taxon>Neoptera</taxon>
        <taxon>Endopterygota</taxon>
        <taxon>Lepidoptera</taxon>
        <taxon>Glossata</taxon>
        <taxon>Ditrysia</taxon>
        <taxon>Noctuoidea</taxon>
        <taxon>Noctuidae</taxon>
        <taxon>Amphipyrinae</taxon>
        <taxon>Spodoptera</taxon>
    </lineage>
</organism>
<gene>
    <name evidence="3" type="primary">LOC111354383</name>
</gene>
<evidence type="ECO:0000313" key="3">
    <source>
        <dbReference type="RefSeq" id="XP_022823590.1"/>
    </source>
</evidence>
<dbReference type="RefSeq" id="XP_022823590.1">
    <property type="nucleotide sequence ID" value="XM_022967822.1"/>
</dbReference>
<dbReference type="OrthoDB" id="549750at2759"/>
<dbReference type="GeneID" id="111354383"/>
<feature type="domain" description="MADF" evidence="1">
    <location>
        <begin position="15"/>
        <end position="110"/>
    </location>
</feature>
<evidence type="ECO:0000259" key="1">
    <source>
        <dbReference type="PROSITE" id="PS51029"/>
    </source>
</evidence>
<dbReference type="Proteomes" id="UP000301870">
    <property type="component" value="Chromosome 18"/>
</dbReference>
<dbReference type="Pfam" id="PF10545">
    <property type="entry name" value="MADF_DNA_bdg"/>
    <property type="match status" value="1"/>
</dbReference>
<dbReference type="PANTHER" id="PTHR21505:SF12">
    <property type="entry name" value="MADF DOMAIN-CONTAINING PROTEIN-RELATED"/>
    <property type="match status" value="1"/>
</dbReference>
<dbReference type="SMART" id="SM00595">
    <property type="entry name" value="MADF"/>
    <property type="match status" value="1"/>
</dbReference>
<accession>A0A9J7ISL1</accession>